<gene>
    <name evidence="10" type="ORF">C0169_07515</name>
    <name evidence="9" type="ORF">C0190_07060</name>
</gene>
<feature type="active site" description="Nucleophile" evidence="7">
    <location>
        <position position="162"/>
    </location>
</feature>
<evidence type="ECO:0000313" key="10">
    <source>
        <dbReference type="EMBL" id="PMP93632.1"/>
    </source>
</evidence>
<dbReference type="CDD" id="cd16913">
    <property type="entry name" value="YkuD_like"/>
    <property type="match status" value="1"/>
</dbReference>
<dbReference type="AlphaFoldDB" id="A0A2N7PLR6"/>
<sequence>MKKFLLLLVFYLIILPSYFLIAETPSIIIIDKNKKTLEIRKEGKIVASYEIGLGLESLLPKEKKGDFLTPEGIYKIVYIKASEEYRFFLGLNYPNLNDLALAYYKGIIDKEKFIKWMRMLENSEIIEDSLLGGKIGIHGGGAFKLEEKNGKTYKNYHWTKGCIALNDKDLIEFLKYINTGQSVFILNSQKKLYEILKKFVYPTKIKPLEIFEGELYLKINEYTYLSFHIIETYRGMKKLFVKKWIRGALKEKIESDASGDLLEKEEDFKKLLIENLENILKPYKQLEI</sequence>
<dbReference type="InterPro" id="IPR005490">
    <property type="entry name" value="LD_TPept_cat_dom"/>
</dbReference>
<dbReference type="PANTHER" id="PTHR36699">
    <property type="entry name" value="LD-TRANSPEPTIDASE"/>
    <property type="match status" value="1"/>
</dbReference>
<dbReference type="Gene3D" id="2.40.440.10">
    <property type="entry name" value="L,D-transpeptidase catalytic domain-like"/>
    <property type="match status" value="1"/>
</dbReference>
<evidence type="ECO:0000256" key="4">
    <source>
        <dbReference type="ARBA" id="ARBA00022960"/>
    </source>
</evidence>
<name>A0A2N7PLR6_9BACT</name>
<dbReference type="SUPFAM" id="SSF141523">
    <property type="entry name" value="L,D-transpeptidase catalytic domain-like"/>
    <property type="match status" value="1"/>
</dbReference>
<evidence type="ECO:0000313" key="9">
    <source>
        <dbReference type="EMBL" id="PMP65135.1"/>
    </source>
</evidence>
<keyword evidence="4 7" id="KW-0133">Cell shape</keyword>
<accession>A0A2N7PLR6</accession>
<reference evidence="11 12" key="1">
    <citation type="submission" date="2018-01" db="EMBL/GenBank/DDBJ databases">
        <title>Metagenomic assembled genomes from two thermal pools in the Uzon Caldera, Kamchatka, Russia.</title>
        <authorList>
            <person name="Wilkins L."/>
            <person name="Ettinger C."/>
        </authorList>
    </citation>
    <scope>NUCLEOTIDE SEQUENCE [LARGE SCALE GENOMIC DNA]</scope>
    <source>
        <strain evidence="10">ARK-04</strain>
        <strain evidence="9">ZAV-08</strain>
    </source>
</reference>
<dbReference type="GO" id="GO:0016740">
    <property type="term" value="F:transferase activity"/>
    <property type="evidence" value="ECO:0007669"/>
    <property type="project" value="UniProtKB-KW"/>
</dbReference>
<dbReference type="PROSITE" id="PS52029">
    <property type="entry name" value="LD_TPASE"/>
    <property type="match status" value="1"/>
</dbReference>
<dbReference type="Proteomes" id="UP000235619">
    <property type="component" value="Unassembled WGS sequence"/>
</dbReference>
<dbReference type="Pfam" id="PF03734">
    <property type="entry name" value="YkuD"/>
    <property type="match status" value="1"/>
</dbReference>
<keyword evidence="3" id="KW-0808">Transferase</keyword>
<comment type="pathway">
    <text evidence="1 7">Cell wall biogenesis; peptidoglycan biosynthesis.</text>
</comment>
<dbReference type="GO" id="GO:0009252">
    <property type="term" value="P:peptidoglycan biosynthetic process"/>
    <property type="evidence" value="ECO:0007669"/>
    <property type="project" value="UniProtKB-UniPathway"/>
</dbReference>
<evidence type="ECO:0000256" key="1">
    <source>
        <dbReference type="ARBA" id="ARBA00004752"/>
    </source>
</evidence>
<dbReference type="EMBL" id="PNIK01000103">
    <property type="protein sequence ID" value="PMP65135.1"/>
    <property type="molecule type" value="Genomic_DNA"/>
</dbReference>
<organism evidence="9 11">
    <name type="scientific">Thermodesulfobacterium geofontis</name>
    <dbReference type="NCBI Taxonomy" id="1295609"/>
    <lineage>
        <taxon>Bacteria</taxon>
        <taxon>Pseudomonadati</taxon>
        <taxon>Thermodesulfobacteriota</taxon>
        <taxon>Thermodesulfobacteria</taxon>
        <taxon>Thermodesulfobacteriales</taxon>
        <taxon>Thermodesulfobacteriaceae</taxon>
        <taxon>Thermodesulfobacterium</taxon>
    </lineage>
</organism>
<evidence type="ECO:0000259" key="8">
    <source>
        <dbReference type="PROSITE" id="PS52029"/>
    </source>
</evidence>
<evidence type="ECO:0000256" key="7">
    <source>
        <dbReference type="PROSITE-ProRule" id="PRU01373"/>
    </source>
</evidence>
<dbReference type="GO" id="GO:0004180">
    <property type="term" value="F:carboxypeptidase activity"/>
    <property type="evidence" value="ECO:0007669"/>
    <property type="project" value="UniProtKB-ARBA"/>
</dbReference>
<dbReference type="Proteomes" id="UP000235460">
    <property type="component" value="Unassembled WGS sequence"/>
</dbReference>
<evidence type="ECO:0000313" key="12">
    <source>
        <dbReference type="Proteomes" id="UP000235619"/>
    </source>
</evidence>
<evidence type="ECO:0000313" key="11">
    <source>
        <dbReference type="Proteomes" id="UP000235460"/>
    </source>
</evidence>
<dbReference type="PANTHER" id="PTHR36699:SF1">
    <property type="entry name" value="L,D-TRANSPEPTIDASE YAFK-RELATED"/>
    <property type="match status" value="1"/>
</dbReference>
<evidence type="ECO:0000256" key="3">
    <source>
        <dbReference type="ARBA" id="ARBA00022679"/>
    </source>
</evidence>
<evidence type="ECO:0000256" key="5">
    <source>
        <dbReference type="ARBA" id="ARBA00022984"/>
    </source>
</evidence>
<comment type="caution">
    <text evidence="9">The sequence shown here is derived from an EMBL/GenBank/DDBJ whole genome shotgun (WGS) entry which is preliminary data.</text>
</comment>
<dbReference type="EMBL" id="PNJD01000456">
    <property type="protein sequence ID" value="PMP93632.1"/>
    <property type="molecule type" value="Genomic_DNA"/>
</dbReference>
<evidence type="ECO:0000256" key="6">
    <source>
        <dbReference type="ARBA" id="ARBA00023316"/>
    </source>
</evidence>
<comment type="similarity">
    <text evidence="2">Belongs to the YkuD family.</text>
</comment>
<keyword evidence="5 7" id="KW-0573">Peptidoglycan synthesis</keyword>
<evidence type="ECO:0000256" key="2">
    <source>
        <dbReference type="ARBA" id="ARBA00005992"/>
    </source>
</evidence>
<dbReference type="InterPro" id="IPR038063">
    <property type="entry name" value="Transpep_catalytic_dom"/>
</dbReference>
<feature type="active site" description="Proton donor/acceptor" evidence="7">
    <location>
        <position position="138"/>
    </location>
</feature>
<dbReference type="GO" id="GO:0008360">
    <property type="term" value="P:regulation of cell shape"/>
    <property type="evidence" value="ECO:0007669"/>
    <property type="project" value="UniProtKB-UniRule"/>
</dbReference>
<proteinExistence type="inferred from homology"/>
<dbReference type="GO" id="GO:0071555">
    <property type="term" value="P:cell wall organization"/>
    <property type="evidence" value="ECO:0007669"/>
    <property type="project" value="UniProtKB-UniRule"/>
</dbReference>
<dbReference type="UniPathway" id="UPA00219"/>
<keyword evidence="6 7" id="KW-0961">Cell wall biogenesis/degradation</keyword>
<feature type="domain" description="L,D-TPase catalytic" evidence="8">
    <location>
        <begin position="26"/>
        <end position="186"/>
    </location>
</feature>
<protein>
    <recommendedName>
        <fullName evidence="8">L,D-TPase catalytic domain-containing protein</fullName>
    </recommendedName>
</protein>